<dbReference type="GO" id="GO:0005524">
    <property type="term" value="F:ATP binding"/>
    <property type="evidence" value="ECO:0007669"/>
    <property type="project" value="UniProtKB-KW"/>
</dbReference>
<reference evidence="4" key="2">
    <citation type="journal article" date="2014" name="ISME J.">
        <title>Microbial stratification in low pH oxic and suboxic macroscopic growths along an acid mine drainage.</title>
        <authorList>
            <person name="Mendez-Garcia C."/>
            <person name="Mesa V."/>
            <person name="Sprenger R.R."/>
            <person name="Richter M."/>
            <person name="Diez M.S."/>
            <person name="Solano J."/>
            <person name="Bargiela R."/>
            <person name="Golyshina O.V."/>
            <person name="Manteca A."/>
            <person name="Ramos J.L."/>
            <person name="Gallego J.R."/>
            <person name="Llorente I."/>
            <person name="Martins Dos Santos V.A."/>
            <person name="Jensen O.N."/>
            <person name="Pelaez A.I."/>
            <person name="Sanchez J."/>
            <person name="Ferrer M."/>
        </authorList>
    </citation>
    <scope>NUCLEOTIDE SEQUENCE</scope>
</reference>
<evidence type="ECO:0000256" key="1">
    <source>
        <dbReference type="ARBA" id="ARBA00022741"/>
    </source>
</evidence>
<dbReference type="InterPro" id="IPR003439">
    <property type="entry name" value="ABC_transporter-like_ATP-bd"/>
</dbReference>
<gene>
    <name evidence="4" type="ORF">B1B_17016</name>
</gene>
<dbReference type="AlphaFoldDB" id="T0YSW3"/>
<dbReference type="InterPro" id="IPR050107">
    <property type="entry name" value="ABC_carbohydrate_import_ATPase"/>
</dbReference>
<accession>T0YSW3</accession>
<keyword evidence="1" id="KW-0547">Nucleotide-binding</keyword>
<evidence type="ECO:0000259" key="3">
    <source>
        <dbReference type="Pfam" id="PF00005"/>
    </source>
</evidence>
<keyword evidence="2 4" id="KW-0067">ATP-binding</keyword>
<feature type="domain" description="ABC transporter" evidence="3">
    <location>
        <begin position="31"/>
        <end position="168"/>
    </location>
</feature>
<dbReference type="Gene3D" id="3.40.50.300">
    <property type="entry name" value="P-loop containing nucleotide triphosphate hydrolases"/>
    <property type="match status" value="1"/>
</dbReference>
<dbReference type="Pfam" id="PF00005">
    <property type="entry name" value="ABC_tran"/>
    <property type="match status" value="1"/>
</dbReference>
<dbReference type="InterPro" id="IPR027417">
    <property type="entry name" value="P-loop_NTPase"/>
</dbReference>
<name>T0YSW3_9ZZZZ</name>
<dbReference type="SUPFAM" id="SSF52540">
    <property type="entry name" value="P-loop containing nucleoside triphosphate hydrolases"/>
    <property type="match status" value="1"/>
</dbReference>
<dbReference type="PANTHER" id="PTHR43790:SF4">
    <property type="entry name" value="GUANOSINE IMPORT ATP-BINDING PROTEIN NUPO"/>
    <property type="match status" value="1"/>
</dbReference>
<sequence>MVQKAPASPRATVLELRGLVVEDDRGLRVVDGVDLDVHAGEIVAIAGVQGNGQTELAEAIAGLRPIAAGTVRLDGRDLSSASPRDAIRAGIAHVPEDRQTDGLVLALSVADNLVLDIYDLAPFARHGSRDLATVKSNAGEKLADFDIRASDAEVPVATLSGGNQQKVIL</sequence>
<reference evidence="4" key="1">
    <citation type="submission" date="2013-08" db="EMBL/GenBank/DDBJ databases">
        <authorList>
            <person name="Mendez C."/>
            <person name="Richter M."/>
            <person name="Ferrer M."/>
            <person name="Sanchez J."/>
        </authorList>
    </citation>
    <scope>NUCLEOTIDE SEQUENCE</scope>
</reference>
<proteinExistence type="predicted"/>
<dbReference type="EMBL" id="AUZY01011355">
    <property type="protein sequence ID" value="EQD34927.1"/>
    <property type="molecule type" value="Genomic_DNA"/>
</dbReference>
<dbReference type="PANTHER" id="PTHR43790">
    <property type="entry name" value="CARBOHYDRATE TRANSPORT ATP-BINDING PROTEIN MG119-RELATED"/>
    <property type="match status" value="1"/>
</dbReference>
<organism evidence="4">
    <name type="scientific">mine drainage metagenome</name>
    <dbReference type="NCBI Taxonomy" id="410659"/>
    <lineage>
        <taxon>unclassified sequences</taxon>
        <taxon>metagenomes</taxon>
        <taxon>ecological metagenomes</taxon>
    </lineage>
</organism>
<evidence type="ECO:0000313" key="4">
    <source>
        <dbReference type="EMBL" id="EQD34927.1"/>
    </source>
</evidence>
<dbReference type="GO" id="GO:0016887">
    <property type="term" value="F:ATP hydrolysis activity"/>
    <property type="evidence" value="ECO:0007669"/>
    <property type="project" value="InterPro"/>
</dbReference>
<comment type="caution">
    <text evidence="4">The sequence shown here is derived from an EMBL/GenBank/DDBJ whole genome shotgun (WGS) entry which is preliminary data.</text>
</comment>
<protein>
    <submittedName>
        <fullName evidence="4">Sugar ABC transporter ATP-binding protein</fullName>
    </submittedName>
</protein>
<feature type="non-terminal residue" evidence="4">
    <location>
        <position position="169"/>
    </location>
</feature>
<evidence type="ECO:0000256" key="2">
    <source>
        <dbReference type="ARBA" id="ARBA00022840"/>
    </source>
</evidence>